<proteinExistence type="predicted"/>
<evidence type="ECO:0000256" key="2">
    <source>
        <dbReference type="SAM" id="Phobius"/>
    </source>
</evidence>
<feature type="compositionally biased region" description="Low complexity" evidence="1">
    <location>
        <begin position="65"/>
        <end position="79"/>
    </location>
</feature>
<evidence type="ECO:0000259" key="3">
    <source>
        <dbReference type="Pfam" id="PF06011"/>
    </source>
</evidence>
<dbReference type="EMBL" id="JNBS01001177">
    <property type="protein sequence ID" value="OQS02234.1"/>
    <property type="molecule type" value="Genomic_DNA"/>
</dbReference>
<feature type="transmembrane region" description="Helical" evidence="2">
    <location>
        <begin position="315"/>
        <end position="335"/>
    </location>
</feature>
<dbReference type="Pfam" id="PF06011">
    <property type="entry name" value="TRP"/>
    <property type="match status" value="1"/>
</dbReference>
<organism evidence="4 5">
    <name type="scientific">Thraustotheca clavata</name>
    <dbReference type="NCBI Taxonomy" id="74557"/>
    <lineage>
        <taxon>Eukaryota</taxon>
        <taxon>Sar</taxon>
        <taxon>Stramenopiles</taxon>
        <taxon>Oomycota</taxon>
        <taxon>Saprolegniomycetes</taxon>
        <taxon>Saprolegniales</taxon>
        <taxon>Achlyaceae</taxon>
        <taxon>Thraustotheca</taxon>
    </lineage>
</organism>
<evidence type="ECO:0000313" key="5">
    <source>
        <dbReference type="Proteomes" id="UP000243217"/>
    </source>
</evidence>
<keyword evidence="2" id="KW-0472">Membrane</keyword>
<feature type="region of interest" description="Disordered" evidence="1">
    <location>
        <begin position="65"/>
        <end position="84"/>
    </location>
</feature>
<feature type="transmembrane region" description="Helical" evidence="2">
    <location>
        <begin position="583"/>
        <end position="601"/>
    </location>
</feature>
<accession>A0A1V9ZW54</accession>
<dbReference type="AlphaFoldDB" id="A0A1V9ZW54"/>
<protein>
    <recommendedName>
        <fullName evidence="3">TRP C-terminal domain-containing protein</fullName>
    </recommendedName>
</protein>
<sequence length="662" mass="72996">MGLLVSKWHCIVHLLGCQLFKCSFVVESINFSYSIVVPILSTAFTSSFSCATYDICQCPAANTNTNNPNSSQSGSQKSSDTWSDGTKKTTLDYVGTVTSSVSTTITYTAIATTTTMVIASTIGAVGSSATAAAAGVSAGGSVGMAGATVDIAQFSVCISQLSLPGASQPLRAIGEQLSFSVFNWFSFGNVPTTTKTTNTTKRRLVDEYTGDRTAENSGMFQYTSRLGIRPEMLFYVTLAGIASVIGGIIIILALILVLGPMCVKDKQAFMQNCYDRAIGFIMLITILCQYALGMVCMFEICICIKSKGSTFKKEFFFAILTLLVLAIGVIGYGVYVVKKYQRDIEDIGTAQHLDKTVHKRFGCLYDEYDFHNRYFFTAKMGLALLSGMVAGAIAITGRTQLILLIILHVAFFLLLSVRRPHYAPFVQNTTVVITVVKVIVFGLSFLLLAVGTSNIPTQMQNAISYVILALQLAVLLCLLIRQIYIFYKTHKLKKELDTYNETLRNEDAYAMEAVTQPGAYTMANTSQRDTHQYAKREWTSESTRFSEDKAQTLNNRYQQNPNKKLNSIKSSEHNGKWKEDESIFTAVRLTVLLLIVSVLIYKSVVRTSEVVDALFFVPFLVLAIVGGLVNSMPVVYHAVKDAYKEPNHHRSIVRLQRIRSQE</sequence>
<reference evidence="4 5" key="1">
    <citation type="journal article" date="2014" name="Genome Biol. Evol.">
        <title>The secreted proteins of Achlya hypogyna and Thraustotheca clavata identify the ancestral oomycete secretome and reveal gene acquisitions by horizontal gene transfer.</title>
        <authorList>
            <person name="Misner I."/>
            <person name="Blouin N."/>
            <person name="Leonard G."/>
            <person name="Richards T.A."/>
            <person name="Lane C.E."/>
        </authorList>
    </citation>
    <scope>NUCLEOTIDE SEQUENCE [LARGE SCALE GENOMIC DNA]</scope>
    <source>
        <strain evidence="4 5">ATCC 34112</strain>
    </source>
</reference>
<keyword evidence="2" id="KW-0812">Transmembrane</keyword>
<dbReference type="InterPro" id="IPR040241">
    <property type="entry name" value="TRP_Flc/Pkd2-like"/>
</dbReference>
<feature type="transmembrane region" description="Helical" evidence="2">
    <location>
        <begin position="401"/>
        <end position="418"/>
    </location>
</feature>
<feature type="transmembrane region" description="Helical" evidence="2">
    <location>
        <begin position="278"/>
        <end position="303"/>
    </location>
</feature>
<feature type="domain" description="TRP C-terminal" evidence="3">
    <location>
        <begin position="182"/>
        <end position="490"/>
    </location>
</feature>
<gene>
    <name evidence="4" type="ORF">THRCLA_05374</name>
</gene>
<keyword evidence="2" id="KW-1133">Transmembrane helix</keyword>
<dbReference type="OrthoDB" id="5312224at2759"/>
<evidence type="ECO:0000256" key="1">
    <source>
        <dbReference type="SAM" id="MobiDB-lite"/>
    </source>
</evidence>
<name>A0A1V9ZW54_9STRA</name>
<dbReference type="GO" id="GO:0055085">
    <property type="term" value="P:transmembrane transport"/>
    <property type="evidence" value="ECO:0007669"/>
    <property type="project" value="TreeGrafter"/>
</dbReference>
<feature type="transmembrane region" description="Helical" evidence="2">
    <location>
        <begin position="430"/>
        <end position="450"/>
    </location>
</feature>
<comment type="caution">
    <text evidence="4">The sequence shown here is derived from an EMBL/GenBank/DDBJ whole genome shotgun (WGS) entry which is preliminary data.</text>
</comment>
<dbReference type="STRING" id="74557.A0A1V9ZW54"/>
<evidence type="ECO:0000313" key="4">
    <source>
        <dbReference type="EMBL" id="OQS02234.1"/>
    </source>
</evidence>
<keyword evidence="5" id="KW-1185">Reference proteome</keyword>
<feature type="transmembrane region" description="Helical" evidence="2">
    <location>
        <begin position="374"/>
        <end position="394"/>
    </location>
</feature>
<dbReference type="PANTHER" id="PTHR31145">
    <property type="entry name" value="INTEGRAL MEMBRANE PROTEIN (AFU_ORTHOLOGUE AFUA_7G01610)"/>
    <property type="match status" value="1"/>
</dbReference>
<feature type="transmembrane region" description="Helical" evidence="2">
    <location>
        <begin position="233"/>
        <end position="258"/>
    </location>
</feature>
<dbReference type="PANTHER" id="PTHR31145:SF6">
    <property type="entry name" value="INTEGRAL MEMBRANE PROTEIN (AFU_ORTHOLOGUE AFUA_7G01610)"/>
    <property type="match status" value="1"/>
</dbReference>
<dbReference type="InterPro" id="IPR010308">
    <property type="entry name" value="TRP_C"/>
</dbReference>
<dbReference type="GO" id="GO:0016020">
    <property type="term" value="C:membrane"/>
    <property type="evidence" value="ECO:0007669"/>
    <property type="project" value="TreeGrafter"/>
</dbReference>
<feature type="transmembrane region" description="Helical" evidence="2">
    <location>
        <begin position="462"/>
        <end position="487"/>
    </location>
</feature>
<dbReference type="Proteomes" id="UP000243217">
    <property type="component" value="Unassembled WGS sequence"/>
</dbReference>
<feature type="transmembrane region" description="Helical" evidence="2">
    <location>
        <begin position="613"/>
        <end position="636"/>
    </location>
</feature>